<comment type="caution">
    <text evidence="1">The sequence shown here is derived from an EMBL/GenBank/DDBJ whole genome shotgun (WGS) entry which is preliminary data.</text>
</comment>
<protein>
    <submittedName>
        <fullName evidence="1">Uncharacterized protein</fullName>
    </submittedName>
</protein>
<dbReference type="EMBL" id="WMBA01000044">
    <property type="protein sequence ID" value="MTD57163.1"/>
    <property type="molecule type" value="Genomic_DNA"/>
</dbReference>
<organism evidence="1 2">
    <name type="scientific">Amycolatopsis pithecellobii</name>
    <dbReference type="NCBI Taxonomy" id="664692"/>
    <lineage>
        <taxon>Bacteria</taxon>
        <taxon>Bacillati</taxon>
        <taxon>Actinomycetota</taxon>
        <taxon>Actinomycetes</taxon>
        <taxon>Pseudonocardiales</taxon>
        <taxon>Pseudonocardiaceae</taxon>
        <taxon>Amycolatopsis</taxon>
    </lineage>
</organism>
<name>A0A6N7Z4R8_9PSEU</name>
<keyword evidence="2" id="KW-1185">Reference proteome</keyword>
<reference evidence="1 2" key="1">
    <citation type="submission" date="2019-11" db="EMBL/GenBank/DDBJ databases">
        <title>Draft genome of Amycolatopsis RM579.</title>
        <authorList>
            <person name="Duangmal K."/>
            <person name="Mingma R."/>
        </authorList>
    </citation>
    <scope>NUCLEOTIDE SEQUENCE [LARGE SCALE GENOMIC DNA]</scope>
    <source>
        <strain evidence="1 2">RM579</strain>
    </source>
</reference>
<sequence length="83" mass="9437">MSSYLEHLTNPAVEFYDAHDCYLLAHEAQRLAIGIREQVNRWRVADQPDLESLAREMGALADKLHARANTFRAAAKAKERGTR</sequence>
<evidence type="ECO:0000313" key="2">
    <source>
        <dbReference type="Proteomes" id="UP000440096"/>
    </source>
</evidence>
<dbReference type="RefSeq" id="WP_154759304.1">
    <property type="nucleotide sequence ID" value="NZ_WMBA01000044.1"/>
</dbReference>
<evidence type="ECO:0000313" key="1">
    <source>
        <dbReference type="EMBL" id="MTD57163.1"/>
    </source>
</evidence>
<accession>A0A6N7Z4R8</accession>
<dbReference type="Proteomes" id="UP000440096">
    <property type="component" value="Unassembled WGS sequence"/>
</dbReference>
<gene>
    <name evidence="1" type="ORF">GKO32_24750</name>
</gene>
<dbReference type="AlphaFoldDB" id="A0A6N7Z4R8"/>
<proteinExistence type="predicted"/>